<evidence type="ECO:0000256" key="11">
    <source>
        <dbReference type="ARBA" id="ARBA00022840"/>
    </source>
</evidence>
<comment type="catalytic activity">
    <reaction evidence="15">
        <text>L-threonyl-[protein] + ATP = O-phospho-L-threonyl-[protein] + ADP + H(+)</text>
        <dbReference type="Rhea" id="RHEA:46608"/>
        <dbReference type="Rhea" id="RHEA-COMP:11060"/>
        <dbReference type="Rhea" id="RHEA-COMP:11605"/>
        <dbReference type="ChEBI" id="CHEBI:15378"/>
        <dbReference type="ChEBI" id="CHEBI:30013"/>
        <dbReference type="ChEBI" id="CHEBI:30616"/>
        <dbReference type="ChEBI" id="CHEBI:61977"/>
        <dbReference type="ChEBI" id="CHEBI:456216"/>
        <dbReference type="EC" id="2.7.11.12"/>
    </reaction>
</comment>
<keyword evidence="11 17" id="KW-0067">ATP-binding</keyword>
<evidence type="ECO:0000256" key="8">
    <source>
        <dbReference type="ARBA" id="ARBA00022723"/>
    </source>
</evidence>
<evidence type="ECO:0000313" key="23">
    <source>
        <dbReference type="Proteomes" id="UP001190700"/>
    </source>
</evidence>
<evidence type="ECO:0000256" key="6">
    <source>
        <dbReference type="ARBA" id="ARBA00022535"/>
    </source>
</evidence>
<dbReference type="FunFam" id="1.10.510.10:FF:000210">
    <property type="entry name" value="Non-specific serine/threonine protein kinase"/>
    <property type="match status" value="1"/>
</dbReference>
<sequence length="888" mass="98759">MGCGGSKDRSSLPADVPDDGSKGKPKRSTQDNIARDVATAKRKRIAVAAQNLASGADIAVTMCPKSQNIIQLISKTIVNNLLFQNLKPEVKTVLIGTMSKLEVHAGEDIIKQGDTEADKFYVISTGTCKVYQKSENEQERLLSVLSSGTSFGELALLYNCPRNATVRADTECELWVMEQKVYVSIKKAHEQKVQDLKLDLIKSVPSFQNFNLGQRNDLANALEPVTFEKNEYVFKKGDIGEKFYIIQEGAVEVQDENKKVLSELKAGASFGERALVHDDVRAASIMAVGTGAVCLFLNRTDFQAMLGTLEEAWRYDALSKVGLLGNCNQAQLTEMSKQLIKMKVAPGEFIFKQGSEGDSMFLVSDGSLNVLDASKEAGENVIRVLKRGDHFGELAILNNSARAASVQNGTGDTELLKLERTTFESVFGSLKSIQQEWRMETLRKVPLFSKLTVEQRKQLAEVLQPVVFEAGKDICVEGEEGNSFYVIEQGVVDVLSGKEVLTQLKGGSYFGELAILRNEVRSKTIRAQVKCSLLSCNRNDFQKVLGPLQALLDSQAEAYDSVGAKISLKRIDEMKQMAVLGVGAFGKVVLCKYNGKPYAVKCLSKAQVMATGLQQHVMQERNVMMSCSSPFFVNLMGTHQDKDYLYMILETVMGGELFAYLQMRDDPKIPEGQARFYTACVIEAFQYLNDRTYIYRDLKPENLLIDTNGYIKVADFGFAKELASGKTYTTCGTPDYMCPELIKQSGHTKAVDWWALGVLIYELVCGYPPFSNASDEMEQMQMILKGSFDFPHHVSSDCKDLVKSLMAMNPTKRLGCLVNGAKDVKKHAWFKGFEWEGLANRTLKAPYIPRVKDPFDTCCFEEMELDVEHPGQGYRQRRVEVGTAFDDF</sequence>
<keyword evidence="6" id="KW-0140">cGMP</keyword>
<feature type="domain" description="Protein kinase" evidence="19">
    <location>
        <begin position="574"/>
        <end position="830"/>
    </location>
</feature>
<evidence type="ECO:0000256" key="3">
    <source>
        <dbReference type="ARBA" id="ARBA00012428"/>
    </source>
</evidence>
<evidence type="ECO:0000256" key="9">
    <source>
        <dbReference type="ARBA" id="ARBA00022741"/>
    </source>
</evidence>
<evidence type="ECO:0000256" key="7">
    <source>
        <dbReference type="ARBA" id="ARBA00022679"/>
    </source>
</evidence>
<dbReference type="PANTHER" id="PTHR24353:SF37">
    <property type="entry name" value="CAMP-DEPENDENT PROTEIN KINASE CATALYTIC SUBUNIT PRKX"/>
    <property type="match status" value="1"/>
</dbReference>
<dbReference type="InterPro" id="IPR017441">
    <property type="entry name" value="Protein_kinase_ATP_BS"/>
</dbReference>
<dbReference type="PRINTS" id="PR00103">
    <property type="entry name" value="CAMPKINASE"/>
</dbReference>
<dbReference type="GO" id="GO:0046872">
    <property type="term" value="F:metal ion binding"/>
    <property type="evidence" value="ECO:0007669"/>
    <property type="project" value="UniProtKB-KW"/>
</dbReference>
<evidence type="ECO:0000256" key="16">
    <source>
        <dbReference type="ARBA" id="ARBA00047462"/>
    </source>
</evidence>
<dbReference type="GO" id="GO:0004692">
    <property type="term" value="F:cGMP-dependent protein kinase activity"/>
    <property type="evidence" value="ECO:0007669"/>
    <property type="project" value="UniProtKB-EC"/>
</dbReference>
<feature type="compositionally biased region" description="Basic and acidic residues" evidence="18">
    <location>
        <begin position="1"/>
        <end position="10"/>
    </location>
</feature>
<feature type="domain" description="Cyclic nucleotide-binding" evidence="20">
    <location>
        <begin position="323"/>
        <end position="444"/>
    </location>
</feature>
<proteinExistence type="inferred from homology"/>
<evidence type="ECO:0000256" key="2">
    <source>
        <dbReference type="ARBA" id="ARBA00006352"/>
    </source>
</evidence>
<dbReference type="PROSITE" id="PS50042">
    <property type="entry name" value="CNMP_BINDING_3"/>
    <property type="match status" value="4"/>
</dbReference>
<protein>
    <recommendedName>
        <fullName evidence="14">cGMP-dependent protein kinase</fullName>
        <ecNumber evidence="3">2.7.11.12</ecNumber>
    </recommendedName>
</protein>
<feature type="domain" description="Cyclic nucleotide-binding" evidence="20">
    <location>
        <begin position="206"/>
        <end position="307"/>
    </location>
</feature>
<dbReference type="InterPro" id="IPR000719">
    <property type="entry name" value="Prot_kinase_dom"/>
</dbReference>
<feature type="domain" description="AGC-kinase C-terminal" evidence="21">
    <location>
        <begin position="831"/>
        <end position="888"/>
    </location>
</feature>
<evidence type="ECO:0000256" key="17">
    <source>
        <dbReference type="PROSITE-ProRule" id="PRU10141"/>
    </source>
</evidence>
<dbReference type="PROSITE" id="PS00108">
    <property type="entry name" value="PROTEIN_KINASE_ST"/>
    <property type="match status" value="1"/>
</dbReference>
<comment type="caution">
    <text evidence="22">The sequence shown here is derived from an EMBL/GenBank/DDBJ whole genome shotgun (WGS) entry which is preliminary data.</text>
</comment>
<dbReference type="GO" id="GO:0004691">
    <property type="term" value="F:cAMP-dependent protein kinase activity"/>
    <property type="evidence" value="ECO:0007669"/>
    <property type="project" value="TreeGrafter"/>
</dbReference>
<dbReference type="InterPro" id="IPR011009">
    <property type="entry name" value="Kinase-like_dom_sf"/>
</dbReference>
<evidence type="ECO:0000256" key="18">
    <source>
        <dbReference type="SAM" id="MobiDB-lite"/>
    </source>
</evidence>
<dbReference type="Pfam" id="PF00027">
    <property type="entry name" value="cNMP_binding"/>
    <property type="match status" value="4"/>
</dbReference>
<dbReference type="InterPro" id="IPR018488">
    <property type="entry name" value="cNMP-bd_CS"/>
</dbReference>
<keyword evidence="13" id="KW-0142">cGMP-binding</keyword>
<keyword evidence="5" id="KW-0723">Serine/threonine-protein kinase</keyword>
<dbReference type="PROSITE" id="PS50011">
    <property type="entry name" value="PROTEIN_KINASE_DOM"/>
    <property type="match status" value="1"/>
</dbReference>
<dbReference type="SUPFAM" id="SSF56112">
    <property type="entry name" value="Protein kinase-like (PK-like)"/>
    <property type="match status" value="1"/>
</dbReference>
<dbReference type="InterPro" id="IPR008271">
    <property type="entry name" value="Ser/Thr_kinase_AS"/>
</dbReference>
<dbReference type="GO" id="GO:0005952">
    <property type="term" value="C:cAMP-dependent protein kinase complex"/>
    <property type="evidence" value="ECO:0007669"/>
    <property type="project" value="TreeGrafter"/>
</dbReference>
<dbReference type="InterPro" id="IPR000961">
    <property type="entry name" value="AGC-kinase_C"/>
</dbReference>
<keyword evidence="7" id="KW-0808">Transferase</keyword>
<dbReference type="PROSITE" id="PS51285">
    <property type="entry name" value="AGC_KINASE_CTER"/>
    <property type="match status" value="1"/>
</dbReference>
<dbReference type="AlphaFoldDB" id="A0AAE0CBW5"/>
<dbReference type="EC" id="2.7.11.12" evidence="3"/>
<keyword evidence="23" id="KW-1185">Reference proteome</keyword>
<dbReference type="SMART" id="SM00220">
    <property type="entry name" value="S_TKc"/>
    <property type="match status" value="1"/>
</dbReference>
<comment type="cofactor">
    <cofactor evidence="1">
        <name>Mg(2+)</name>
        <dbReference type="ChEBI" id="CHEBI:18420"/>
    </cofactor>
</comment>
<evidence type="ECO:0000259" key="20">
    <source>
        <dbReference type="PROSITE" id="PS50042"/>
    </source>
</evidence>
<dbReference type="Gene3D" id="3.30.200.20">
    <property type="entry name" value="Phosphorylase Kinase, domain 1"/>
    <property type="match status" value="1"/>
</dbReference>
<accession>A0AAE0CBW5</accession>
<evidence type="ECO:0000313" key="22">
    <source>
        <dbReference type="EMBL" id="KAK3251429.1"/>
    </source>
</evidence>
<dbReference type="PROSITE" id="PS00107">
    <property type="entry name" value="PROTEIN_KINASE_ATP"/>
    <property type="match status" value="1"/>
</dbReference>
<name>A0AAE0CBW5_9CHLO</name>
<organism evidence="22 23">
    <name type="scientific">Cymbomonas tetramitiformis</name>
    <dbReference type="NCBI Taxonomy" id="36881"/>
    <lineage>
        <taxon>Eukaryota</taxon>
        <taxon>Viridiplantae</taxon>
        <taxon>Chlorophyta</taxon>
        <taxon>Pyramimonadophyceae</taxon>
        <taxon>Pyramimonadales</taxon>
        <taxon>Pyramimonadaceae</taxon>
        <taxon>Cymbomonas</taxon>
    </lineage>
</organism>
<dbReference type="PROSITE" id="PS00889">
    <property type="entry name" value="CNMP_BINDING_2"/>
    <property type="match status" value="1"/>
</dbReference>
<dbReference type="Gene3D" id="1.10.510.10">
    <property type="entry name" value="Transferase(Phosphotransferase) domain 1"/>
    <property type="match status" value="1"/>
</dbReference>
<dbReference type="SUPFAM" id="SSF51206">
    <property type="entry name" value="cAMP-binding domain-like"/>
    <property type="match status" value="4"/>
</dbReference>
<feature type="domain" description="Cyclic nucleotide-binding" evidence="20">
    <location>
        <begin position="82"/>
        <end position="203"/>
    </location>
</feature>
<dbReference type="GO" id="GO:0005524">
    <property type="term" value="F:ATP binding"/>
    <property type="evidence" value="ECO:0007669"/>
    <property type="project" value="UniProtKB-UniRule"/>
</dbReference>
<evidence type="ECO:0000256" key="5">
    <source>
        <dbReference type="ARBA" id="ARBA00022527"/>
    </source>
</evidence>
<dbReference type="InterPro" id="IPR000595">
    <property type="entry name" value="cNMP-bd_dom"/>
</dbReference>
<dbReference type="Pfam" id="PF00069">
    <property type="entry name" value="Pkinase"/>
    <property type="match status" value="1"/>
</dbReference>
<evidence type="ECO:0000256" key="14">
    <source>
        <dbReference type="ARBA" id="ARBA00024113"/>
    </source>
</evidence>
<evidence type="ECO:0000259" key="19">
    <source>
        <dbReference type="PROSITE" id="PS50011"/>
    </source>
</evidence>
<evidence type="ECO:0000256" key="13">
    <source>
        <dbReference type="ARBA" id="ARBA00022992"/>
    </source>
</evidence>
<dbReference type="PROSITE" id="PS00888">
    <property type="entry name" value="CNMP_BINDING_1"/>
    <property type="match status" value="1"/>
</dbReference>
<dbReference type="CDD" id="cd00038">
    <property type="entry name" value="CAP_ED"/>
    <property type="match status" value="4"/>
</dbReference>
<dbReference type="Proteomes" id="UP001190700">
    <property type="component" value="Unassembled WGS sequence"/>
</dbReference>
<dbReference type="InterPro" id="IPR018490">
    <property type="entry name" value="cNMP-bd_dom_sf"/>
</dbReference>
<keyword evidence="9 17" id="KW-0547">Nucleotide-binding</keyword>
<evidence type="ECO:0000256" key="12">
    <source>
        <dbReference type="ARBA" id="ARBA00022842"/>
    </source>
</evidence>
<comment type="catalytic activity">
    <reaction evidence="16">
        <text>L-seryl-[protein] + ATP = O-phospho-L-seryl-[protein] + ADP + H(+)</text>
        <dbReference type="Rhea" id="RHEA:17989"/>
        <dbReference type="Rhea" id="RHEA-COMP:9863"/>
        <dbReference type="Rhea" id="RHEA-COMP:11604"/>
        <dbReference type="ChEBI" id="CHEBI:15378"/>
        <dbReference type="ChEBI" id="CHEBI:29999"/>
        <dbReference type="ChEBI" id="CHEBI:30616"/>
        <dbReference type="ChEBI" id="CHEBI:83421"/>
        <dbReference type="ChEBI" id="CHEBI:456216"/>
        <dbReference type="EC" id="2.7.11.12"/>
    </reaction>
</comment>
<feature type="region of interest" description="Disordered" evidence="18">
    <location>
        <begin position="1"/>
        <end position="35"/>
    </location>
</feature>
<keyword evidence="4" id="KW-0963">Cytoplasm</keyword>
<keyword evidence="10 22" id="KW-0418">Kinase</keyword>
<comment type="similarity">
    <text evidence="2">Belongs to the protein kinase superfamily. AGC Ser/Thr protein kinase family. cGMP subfamily.</text>
</comment>
<keyword evidence="8" id="KW-0479">Metal-binding</keyword>
<reference evidence="22 23" key="1">
    <citation type="journal article" date="2015" name="Genome Biol. Evol.">
        <title>Comparative Genomics of a Bacterivorous Green Alga Reveals Evolutionary Causalities and Consequences of Phago-Mixotrophic Mode of Nutrition.</title>
        <authorList>
            <person name="Burns J.A."/>
            <person name="Paasch A."/>
            <person name="Narechania A."/>
            <person name="Kim E."/>
        </authorList>
    </citation>
    <scope>NUCLEOTIDE SEQUENCE [LARGE SCALE GENOMIC DNA]</scope>
    <source>
        <strain evidence="22 23">PLY_AMNH</strain>
    </source>
</reference>
<evidence type="ECO:0000256" key="4">
    <source>
        <dbReference type="ARBA" id="ARBA00022490"/>
    </source>
</evidence>
<evidence type="ECO:0000259" key="21">
    <source>
        <dbReference type="PROSITE" id="PS51285"/>
    </source>
</evidence>
<dbReference type="InterPro" id="IPR014710">
    <property type="entry name" value="RmlC-like_jellyroll"/>
</dbReference>
<evidence type="ECO:0000256" key="10">
    <source>
        <dbReference type="ARBA" id="ARBA00022777"/>
    </source>
</evidence>
<gene>
    <name evidence="22" type="ORF">CYMTET_39229</name>
</gene>
<evidence type="ECO:0000256" key="1">
    <source>
        <dbReference type="ARBA" id="ARBA00001946"/>
    </source>
</evidence>
<dbReference type="EMBL" id="LGRX02026037">
    <property type="protein sequence ID" value="KAK3251429.1"/>
    <property type="molecule type" value="Genomic_DNA"/>
</dbReference>
<evidence type="ECO:0000256" key="15">
    <source>
        <dbReference type="ARBA" id="ARBA00047298"/>
    </source>
</evidence>
<dbReference type="PANTHER" id="PTHR24353">
    <property type="entry name" value="CYCLIC NUCLEOTIDE-DEPENDENT PROTEIN KINASE"/>
    <property type="match status" value="1"/>
</dbReference>
<dbReference type="GO" id="GO:0030553">
    <property type="term" value="F:cGMP binding"/>
    <property type="evidence" value="ECO:0007669"/>
    <property type="project" value="UniProtKB-KW"/>
</dbReference>
<dbReference type="Gene3D" id="2.60.120.10">
    <property type="entry name" value="Jelly Rolls"/>
    <property type="match status" value="4"/>
</dbReference>
<keyword evidence="12" id="KW-0460">Magnesium</keyword>
<feature type="domain" description="Cyclic nucleotide-binding" evidence="20">
    <location>
        <begin position="447"/>
        <end position="562"/>
    </location>
</feature>
<feature type="binding site" evidence="17">
    <location>
        <position position="601"/>
    </location>
    <ligand>
        <name>ATP</name>
        <dbReference type="ChEBI" id="CHEBI:30616"/>
    </ligand>
</feature>
<dbReference type="SMART" id="SM00100">
    <property type="entry name" value="cNMP"/>
    <property type="match status" value="4"/>
</dbReference>